<feature type="domain" description="ABC transporter" evidence="12">
    <location>
        <begin position="1"/>
        <end position="231"/>
    </location>
</feature>
<protein>
    <recommendedName>
        <fullName evidence="9">Molybdate/tungstate import ATP-binding protein WtpC</fullName>
        <ecNumber evidence="8">7.3.2.6</ecNumber>
    </recommendedName>
</protein>
<dbReference type="SUPFAM" id="SSF50331">
    <property type="entry name" value="MOP-like"/>
    <property type="match status" value="1"/>
</dbReference>
<dbReference type="GO" id="GO:0015689">
    <property type="term" value="P:molybdate ion transport"/>
    <property type="evidence" value="ECO:0007669"/>
    <property type="project" value="InterPro"/>
</dbReference>
<dbReference type="AlphaFoldDB" id="A0A811T532"/>
<comment type="subunit">
    <text evidence="7">The complex is composed of two ATP-binding proteins (WtpC), two transmembrane proteins (WtpB) and a solute-binding protein (WtpA).</text>
</comment>
<dbReference type="InterPro" id="IPR003593">
    <property type="entry name" value="AAA+_ATPase"/>
</dbReference>
<accession>A0A811T532</accession>
<evidence type="ECO:0000256" key="10">
    <source>
        <dbReference type="ARBA" id="ARBA00047936"/>
    </source>
</evidence>
<dbReference type="SMART" id="SM00382">
    <property type="entry name" value="AAA"/>
    <property type="match status" value="1"/>
</dbReference>
<gene>
    <name evidence="14" type="primary">malK</name>
    <name evidence="14" type="ORF">EMLJLAPB_00018</name>
</gene>
<comment type="subcellular location">
    <subcellularLocation>
        <location evidence="1">Cell membrane</location>
        <topology evidence="1">Peripheral membrane protein</topology>
    </subcellularLocation>
</comment>
<evidence type="ECO:0000256" key="6">
    <source>
        <dbReference type="ARBA" id="ARBA00038307"/>
    </source>
</evidence>
<keyword evidence="4" id="KW-0547">Nucleotide-binding</keyword>
<dbReference type="InterPro" id="IPR004606">
    <property type="entry name" value="Mop_domain"/>
</dbReference>
<dbReference type="PANTHER" id="PTHR42781:SF4">
    <property type="entry name" value="SPERMIDINE_PUTRESCINE IMPORT ATP-BINDING PROTEIN POTA"/>
    <property type="match status" value="1"/>
</dbReference>
<dbReference type="SUPFAM" id="SSF52540">
    <property type="entry name" value="P-loop containing nucleoside triphosphate hydrolases"/>
    <property type="match status" value="1"/>
</dbReference>
<dbReference type="EMBL" id="CAJHIS010000001">
    <property type="protein sequence ID" value="CAD6490782.1"/>
    <property type="molecule type" value="Genomic_DNA"/>
</dbReference>
<evidence type="ECO:0000256" key="9">
    <source>
        <dbReference type="ARBA" id="ARBA00041133"/>
    </source>
</evidence>
<evidence type="ECO:0000256" key="7">
    <source>
        <dbReference type="ARBA" id="ARBA00038781"/>
    </source>
</evidence>
<comment type="caution">
    <text evidence="14">The sequence shown here is derived from an EMBL/GenBank/DDBJ whole genome shotgun (WGS) entry which is preliminary data.</text>
</comment>
<dbReference type="PROSITE" id="PS51866">
    <property type="entry name" value="MOP"/>
    <property type="match status" value="1"/>
</dbReference>
<dbReference type="InterPro" id="IPR008995">
    <property type="entry name" value="Mo/tungstate-bd_C_term_dom"/>
</dbReference>
<evidence type="ECO:0000259" key="12">
    <source>
        <dbReference type="PROSITE" id="PS50893"/>
    </source>
</evidence>
<dbReference type="InterPro" id="IPR005116">
    <property type="entry name" value="Transp-assoc_OB_typ1"/>
</dbReference>
<comment type="function">
    <text evidence="11">Part of the ABC transporter complex WtpABC involved in molybdate/tungstate import. Responsible for energy coupling to the transport system.</text>
</comment>
<dbReference type="GO" id="GO:0005886">
    <property type="term" value="C:plasma membrane"/>
    <property type="evidence" value="ECO:0007669"/>
    <property type="project" value="UniProtKB-SubCell"/>
</dbReference>
<evidence type="ECO:0000256" key="5">
    <source>
        <dbReference type="ARBA" id="ARBA00022840"/>
    </source>
</evidence>
<sequence>MITIKNLQRKWKEFNLKDINLTIEKGEYFVILGPTAAGKTLLLELIAGFYIPDAGEIWIHGDNVTTMTPEDREVGFVYQDYGLFPHFTVEGNIEYGLKIKKIPKDKINKESQAMMDLLGITYLKDRYPTTLSGGEKQKTAIGRALMLNPHILLLDEPLSALDARTKAGLQDELKKIHNESDITIIHVTHDQTEAMIMADRIGIMMGGEIVQTGTTHEIFNTPKNRMIADFVGTENVLEGHISKKIDGLTIVDIGSSEIFAISDLEIGSKVHAFIRPEDIIISKELQETSARNNLETKIKKIIHLGAIVRMELDNELVAFTTKQSAEELELNIDEHIYASFKTTAVHIVGR</sequence>
<evidence type="ECO:0000256" key="4">
    <source>
        <dbReference type="ARBA" id="ARBA00022741"/>
    </source>
</evidence>
<keyword evidence="2" id="KW-0813">Transport</keyword>
<organism evidence="14 15">
    <name type="scientific">Candidatus Argoarchaeum ethanivorans</name>
    <dbReference type="NCBI Taxonomy" id="2608793"/>
    <lineage>
        <taxon>Archaea</taxon>
        <taxon>Methanobacteriati</taxon>
        <taxon>Methanobacteriota</taxon>
        <taxon>Stenosarchaea group</taxon>
        <taxon>Methanomicrobia</taxon>
        <taxon>Methanosarcinales</taxon>
        <taxon>Methanosarcinales incertae sedis</taxon>
        <taxon>GOM Arc I cluster</taxon>
        <taxon>Candidatus Argoarchaeum</taxon>
    </lineage>
</organism>
<dbReference type="InterPro" id="IPR027417">
    <property type="entry name" value="P-loop_NTPase"/>
</dbReference>
<dbReference type="GO" id="GO:1901238">
    <property type="term" value="F:ABC-type tungstate transporter activity"/>
    <property type="evidence" value="ECO:0007669"/>
    <property type="project" value="UniProtKB-EC"/>
</dbReference>
<dbReference type="InterPro" id="IPR050093">
    <property type="entry name" value="ABC_SmlMolc_Importer"/>
</dbReference>
<feature type="domain" description="Mop" evidence="13">
    <location>
        <begin position="287"/>
        <end position="349"/>
    </location>
</feature>
<evidence type="ECO:0000256" key="1">
    <source>
        <dbReference type="ARBA" id="ARBA00004202"/>
    </source>
</evidence>
<dbReference type="Pfam" id="PF03459">
    <property type="entry name" value="TOBE"/>
    <property type="match status" value="1"/>
</dbReference>
<name>A0A811T532_9EURY</name>
<dbReference type="InterPro" id="IPR003439">
    <property type="entry name" value="ABC_transporter-like_ATP-bd"/>
</dbReference>
<evidence type="ECO:0000256" key="3">
    <source>
        <dbReference type="ARBA" id="ARBA00022505"/>
    </source>
</evidence>
<dbReference type="PROSITE" id="PS50893">
    <property type="entry name" value="ABC_TRANSPORTER_2"/>
    <property type="match status" value="1"/>
</dbReference>
<comment type="similarity">
    <text evidence="6">Belongs to the ABC transporter superfamily. Sulfate/tungstate importer (TC 3.A.1.6) family.</text>
</comment>
<keyword evidence="3" id="KW-0500">Molybdenum</keyword>
<proteinExistence type="inferred from homology"/>
<dbReference type="FunFam" id="3.40.50.300:FF:000425">
    <property type="entry name" value="Probable ABC transporter, ATP-binding subunit"/>
    <property type="match status" value="1"/>
</dbReference>
<dbReference type="Gene3D" id="3.40.50.300">
    <property type="entry name" value="P-loop containing nucleotide triphosphate hydrolases"/>
    <property type="match status" value="1"/>
</dbReference>
<evidence type="ECO:0000313" key="14">
    <source>
        <dbReference type="EMBL" id="CAD6490782.1"/>
    </source>
</evidence>
<evidence type="ECO:0000256" key="2">
    <source>
        <dbReference type="ARBA" id="ARBA00022448"/>
    </source>
</evidence>
<dbReference type="Proteomes" id="UP000634805">
    <property type="component" value="Unassembled WGS sequence"/>
</dbReference>
<keyword evidence="5 14" id="KW-0067">ATP-binding</keyword>
<dbReference type="GO" id="GO:0016887">
    <property type="term" value="F:ATP hydrolysis activity"/>
    <property type="evidence" value="ECO:0007669"/>
    <property type="project" value="InterPro"/>
</dbReference>
<dbReference type="PANTHER" id="PTHR42781">
    <property type="entry name" value="SPERMIDINE/PUTRESCINE IMPORT ATP-BINDING PROTEIN POTA"/>
    <property type="match status" value="1"/>
</dbReference>
<comment type="catalytic activity">
    <reaction evidence="10">
        <text>tungstate(in) + ATP + H2O = tungstate(out) + ADP + phosphate + H(+)</text>
        <dbReference type="Rhea" id="RHEA:35027"/>
        <dbReference type="ChEBI" id="CHEBI:15377"/>
        <dbReference type="ChEBI" id="CHEBI:15378"/>
        <dbReference type="ChEBI" id="CHEBI:30616"/>
        <dbReference type="ChEBI" id="CHEBI:43474"/>
        <dbReference type="ChEBI" id="CHEBI:46502"/>
        <dbReference type="ChEBI" id="CHEBI:456216"/>
        <dbReference type="EC" id="7.3.2.6"/>
    </reaction>
</comment>
<dbReference type="Gene3D" id="2.40.50.100">
    <property type="match status" value="1"/>
</dbReference>
<reference evidence="14" key="1">
    <citation type="submission" date="2020-10" db="EMBL/GenBank/DDBJ databases">
        <authorList>
            <person name="Hahn C.J."/>
            <person name="Laso-Perez R."/>
            <person name="Vulcano F."/>
            <person name="Vaziourakis K.-M."/>
            <person name="Stokke R."/>
            <person name="Steen I.H."/>
            <person name="Teske A."/>
            <person name="Boetius A."/>
            <person name="Liebeke M."/>
            <person name="Amann R."/>
            <person name="Knittel K."/>
        </authorList>
    </citation>
    <scope>NUCLEOTIDE SEQUENCE</scope>
    <source>
        <strain evidence="14">Gfbio:e3339647-f889-4370-9287-4fb5cb688e4c:AG392D22_GoMArc1</strain>
    </source>
</reference>
<dbReference type="GO" id="GO:0005524">
    <property type="term" value="F:ATP binding"/>
    <property type="evidence" value="ECO:0007669"/>
    <property type="project" value="UniProtKB-KW"/>
</dbReference>
<evidence type="ECO:0000256" key="8">
    <source>
        <dbReference type="ARBA" id="ARBA00039025"/>
    </source>
</evidence>
<evidence type="ECO:0000259" key="13">
    <source>
        <dbReference type="PROSITE" id="PS51866"/>
    </source>
</evidence>
<dbReference type="EC" id="7.3.2.6" evidence="8"/>
<evidence type="ECO:0000256" key="11">
    <source>
        <dbReference type="ARBA" id="ARBA00057369"/>
    </source>
</evidence>
<dbReference type="Pfam" id="PF00005">
    <property type="entry name" value="ABC_tran"/>
    <property type="match status" value="1"/>
</dbReference>
<evidence type="ECO:0000313" key="15">
    <source>
        <dbReference type="Proteomes" id="UP000634805"/>
    </source>
</evidence>